<evidence type="ECO:0000313" key="3">
    <source>
        <dbReference type="Proteomes" id="UP001308179"/>
    </source>
</evidence>
<feature type="non-terminal residue" evidence="2">
    <location>
        <position position="1"/>
    </location>
</feature>
<dbReference type="PANTHER" id="PTHR45711:SF3">
    <property type="entry name" value="CLC CHANNEL"/>
    <property type="match status" value="1"/>
</dbReference>
<evidence type="ECO:0000313" key="2">
    <source>
        <dbReference type="EMBL" id="KAK5139229.1"/>
    </source>
</evidence>
<evidence type="ECO:0008006" key="4">
    <source>
        <dbReference type="Google" id="ProtNLM"/>
    </source>
</evidence>
<sequence>RPSATDPTDFTPYIDPAPVALDICSPMDLVFECFVKLGLRYICVLKEGRYAGLVHKKTFVRYCREVHENEK</sequence>
<organism evidence="2 3">
    <name type="scientific">Rachicladosporium monterosium</name>
    <dbReference type="NCBI Taxonomy" id="1507873"/>
    <lineage>
        <taxon>Eukaryota</taxon>
        <taxon>Fungi</taxon>
        <taxon>Dikarya</taxon>
        <taxon>Ascomycota</taxon>
        <taxon>Pezizomycotina</taxon>
        <taxon>Dothideomycetes</taxon>
        <taxon>Dothideomycetidae</taxon>
        <taxon>Cladosporiales</taxon>
        <taxon>Cladosporiaceae</taxon>
        <taxon>Rachicladosporium</taxon>
    </lineage>
</organism>
<proteinExistence type="predicted"/>
<gene>
    <name evidence="2" type="ORF">LTR32_007528</name>
</gene>
<dbReference type="PANTHER" id="PTHR45711">
    <property type="entry name" value="CHLORIDE CHANNEL PROTEIN"/>
    <property type="match status" value="1"/>
</dbReference>
<accession>A0ABR0KWZ5</accession>
<comment type="caution">
    <text evidence="2">The sequence shown here is derived from an EMBL/GenBank/DDBJ whole genome shotgun (WGS) entry which is preliminary data.</text>
</comment>
<dbReference type="EMBL" id="JAVRRR010001312">
    <property type="protein sequence ID" value="KAK5139229.1"/>
    <property type="molecule type" value="Genomic_DNA"/>
</dbReference>
<name>A0ABR0KWZ5_9PEZI</name>
<dbReference type="SUPFAM" id="SSF54631">
    <property type="entry name" value="CBS-domain pair"/>
    <property type="match status" value="1"/>
</dbReference>
<evidence type="ECO:0000256" key="1">
    <source>
        <dbReference type="ARBA" id="ARBA00023065"/>
    </source>
</evidence>
<reference evidence="2 3" key="1">
    <citation type="submission" date="2023-08" db="EMBL/GenBank/DDBJ databases">
        <title>Black Yeasts Isolated from many extreme environments.</title>
        <authorList>
            <person name="Coleine C."/>
            <person name="Stajich J.E."/>
            <person name="Selbmann L."/>
        </authorList>
    </citation>
    <scope>NUCLEOTIDE SEQUENCE [LARGE SCALE GENOMIC DNA]</scope>
    <source>
        <strain evidence="2 3">CCFEE 5386</strain>
    </source>
</reference>
<dbReference type="InterPro" id="IPR046342">
    <property type="entry name" value="CBS_dom_sf"/>
</dbReference>
<keyword evidence="1" id="KW-0813">Transport</keyword>
<keyword evidence="3" id="KW-1185">Reference proteome</keyword>
<dbReference type="Proteomes" id="UP001308179">
    <property type="component" value="Unassembled WGS sequence"/>
</dbReference>
<protein>
    <recommendedName>
        <fullName evidence="4">CBS domain-containing protein</fullName>
    </recommendedName>
</protein>
<keyword evidence="1" id="KW-0406">Ion transport</keyword>